<accession>A0ABV5WBL8</accession>
<organism evidence="1 2">
    <name type="scientific">Ectobacillus funiculus</name>
    <dbReference type="NCBI Taxonomy" id="137993"/>
    <lineage>
        <taxon>Bacteria</taxon>
        <taxon>Bacillati</taxon>
        <taxon>Bacillota</taxon>
        <taxon>Bacilli</taxon>
        <taxon>Bacillales</taxon>
        <taxon>Bacillaceae</taxon>
        <taxon>Ectobacillus</taxon>
    </lineage>
</organism>
<reference evidence="1 2" key="1">
    <citation type="submission" date="2024-09" db="EMBL/GenBank/DDBJ databases">
        <authorList>
            <person name="Sun Q."/>
            <person name="Mori K."/>
        </authorList>
    </citation>
    <scope>NUCLEOTIDE SEQUENCE [LARGE SCALE GENOMIC DNA]</scope>
    <source>
        <strain evidence="1 2">JCM 11201</strain>
    </source>
</reference>
<sequence>MFVHSTGSVGSIIANVAVTLRVDIMNKNQDSSQDARVLIFDTTTISKTQIFNSGIITIPASSSDFRQVNATDLPTPLTQFPARFEIVVRTSDINMVIYITGATAAGTSDPTKVFKHGDLYIEEVLGQSV</sequence>
<dbReference type="Proteomes" id="UP001589609">
    <property type="component" value="Unassembled WGS sequence"/>
</dbReference>
<protein>
    <submittedName>
        <fullName evidence="1">Uncharacterized protein</fullName>
    </submittedName>
</protein>
<proteinExistence type="predicted"/>
<keyword evidence="2" id="KW-1185">Reference proteome</keyword>
<evidence type="ECO:0000313" key="2">
    <source>
        <dbReference type="Proteomes" id="UP001589609"/>
    </source>
</evidence>
<gene>
    <name evidence="1" type="ORF">ACFFMS_03200</name>
</gene>
<evidence type="ECO:0000313" key="1">
    <source>
        <dbReference type="EMBL" id="MFB9757551.1"/>
    </source>
</evidence>
<dbReference type="RefSeq" id="WP_379947861.1">
    <property type="nucleotide sequence ID" value="NZ_JBHMAF010000016.1"/>
</dbReference>
<name>A0ABV5WBL8_9BACI</name>
<dbReference type="EMBL" id="JBHMAF010000016">
    <property type="protein sequence ID" value="MFB9757551.1"/>
    <property type="molecule type" value="Genomic_DNA"/>
</dbReference>
<comment type="caution">
    <text evidence="1">The sequence shown here is derived from an EMBL/GenBank/DDBJ whole genome shotgun (WGS) entry which is preliminary data.</text>
</comment>